<keyword evidence="2" id="KW-1185">Reference proteome</keyword>
<organism evidence="1 2">
    <name type="scientific">Onchocerca ochengi</name>
    <name type="common">Filarial nematode worm</name>
    <dbReference type="NCBI Taxonomy" id="42157"/>
    <lineage>
        <taxon>Eukaryota</taxon>
        <taxon>Metazoa</taxon>
        <taxon>Ecdysozoa</taxon>
        <taxon>Nematoda</taxon>
        <taxon>Chromadorea</taxon>
        <taxon>Rhabditida</taxon>
        <taxon>Spirurina</taxon>
        <taxon>Spiruromorpha</taxon>
        <taxon>Filarioidea</taxon>
        <taxon>Onchocercidae</taxon>
        <taxon>Onchocerca</taxon>
    </lineage>
</organism>
<reference evidence="1 2" key="1">
    <citation type="submission" date="2018-08" db="EMBL/GenBank/DDBJ databases">
        <authorList>
            <person name="Laetsch R D."/>
            <person name="Stevens L."/>
            <person name="Kumar S."/>
            <person name="Blaxter L. M."/>
        </authorList>
    </citation>
    <scope>NUCLEOTIDE SEQUENCE [LARGE SCALE GENOMIC DNA]</scope>
</reference>
<dbReference type="AlphaFoldDB" id="A0A3P7K824"/>
<sequence>AEALKRLEYLLQIEKIPEITEINVILDDLQQDDILRNAGPLYAEELYKIRRTQNMPLSVEQVENLLKN</sequence>
<name>A0A3P7K824_ONCOC</name>
<feature type="non-terminal residue" evidence="1">
    <location>
        <position position="1"/>
    </location>
</feature>
<evidence type="ECO:0000313" key="2">
    <source>
        <dbReference type="Proteomes" id="UP000271087"/>
    </source>
</evidence>
<gene>
    <name evidence="1" type="ORF">NOO_LOCUS12752</name>
</gene>
<accession>A0A3P7K824</accession>
<evidence type="ECO:0000313" key="1">
    <source>
        <dbReference type="EMBL" id="VDM99933.1"/>
    </source>
</evidence>
<proteinExistence type="predicted"/>
<protein>
    <submittedName>
        <fullName evidence="1">Uncharacterized protein</fullName>
    </submittedName>
</protein>
<dbReference type="Proteomes" id="UP000271087">
    <property type="component" value="Unassembled WGS sequence"/>
</dbReference>
<dbReference type="EMBL" id="UYRW01011861">
    <property type="protein sequence ID" value="VDM99933.1"/>
    <property type="molecule type" value="Genomic_DNA"/>
</dbReference>